<proteinExistence type="predicted"/>
<name>A0ABT8GMH3_9BACL</name>
<evidence type="ECO:0000313" key="2">
    <source>
        <dbReference type="Proteomes" id="UP001172743"/>
    </source>
</evidence>
<evidence type="ECO:0008006" key="3">
    <source>
        <dbReference type="Google" id="ProtNLM"/>
    </source>
</evidence>
<accession>A0ABT8GMH3</accession>
<dbReference type="Proteomes" id="UP001172743">
    <property type="component" value="Unassembled WGS sequence"/>
</dbReference>
<dbReference type="RefSeq" id="WP_301136737.1">
    <property type="nucleotide sequence ID" value="NZ_JAUHTQ010000002.1"/>
</dbReference>
<organism evidence="1 2">
    <name type="scientific">Ureibacillus aquaedulcis</name>
    <dbReference type="NCBI Taxonomy" id="3058421"/>
    <lineage>
        <taxon>Bacteria</taxon>
        <taxon>Bacillati</taxon>
        <taxon>Bacillota</taxon>
        <taxon>Bacilli</taxon>
        <taxon>Bacillales</taxon>
        <taxon>Caryophanaceae</taxon>
        <taxon>Ureibacillus</taxon>
    </lineage>
</organism>
<dbReference type="PROSITE" id="PS51257">
    <property type="entry name" value="PROKAR_LIPOPROTEIN"/>
    <property type="match status" value="1"/>
</dbReference>
<sequence length="141" mass="16448">MKKQLFLIFCIGISLAGCNQEESINLTKEEQTEASHEKPSEKIIVKERQGDEFTSLKELVNSDEIKTVVEIIKKSEWEENIMVSMEHPPDYRFIWESVNYALWITPNRDRLEIVAEGQSKYIKLPIKDSENLYKILTGKEL</sequence>
<evidence type="ECO:0000313" key="1">
    <source>
        <dbReference type="EMBL" id="MDN4492613.1"/>
    </source>
</evidence>
<keyword evidence="2" id="KW-1185">Reference proteome</keyword>
<gene>
    <name evidence="1" type="ORF">QYB95_03590</name>
</gene>
<protein>
    <recommendedName>
        <fullName evidence="3">Lipoprotein</fullName>
    </recommendedName>
</protein>
<dbReference type="EMBL" id="JAUHTQ010000002">
    <property type="protein sequence ID" value="MDN4492613.1"/>
    <property type="molecule type" value="Genomic_DNA"/>
</dbReference>
<comment type="caution">
    <text evidence="1">The sequence shown here is derived from an EMBL/GenBank/DDBJ whole genome shotgun (WGS) entry which is preliminary data.</text>
</comment>
<reference evidence="1" key="1">
    <citation type="submission" date="2023-07" db="EMBL/GenBank/DDBJ databases">
        <title>Ureibacillus sp. isolated from freshwater well.</title>
        <authorList>
            <person name="Kirdat K."/>
            <person name="Bhatt A."/>
            <person name="Teware R."/>
            <person name="Bhavsar Y."/>
            <person name="Yadav A."/>
        </authorList>
    </citation>
    <scope>NUCLEOTIDE SEQUENCE</scope>
    <source>
        <strain evidence="1">BA0131</strain>
    </source>
</reference>